<dbReference type="STRING" id="8496.A0A151MJ19"/>
<dbReference type="KEGG" id="amj:102566336"/>
<accession>A0A151MJ19</accession>
<gene>
    <name evidence="7" type="primary">FAM183AL</name>
    <name evidence="7" type="ORF">Y1Q_0002114</name>
</gene>
<comment type="similarity">
    <text evidence="6">Belongs to the CFAP144 family.</text>
</comment>
<dbReference type="Pfam" id="PF14886">
    <property type="entry name" value="FAM183"/>
    <property type="match status" value="1"/>
</dbReference>
<keyword evidence="5" id="KW-0966">Cell projection</keyword>
<evidence type="ECO:0000256" key="6">
    <source>
        <dbReference type="ARBA" id="ARBA00034777"/>
    </source>
</evidence>
<evidence type="ECO:0000256" key="3">
    <source>
        <dbReference type="ARBA" id="ARBA00022490"/>
    </source>
</evidence>
<dbReference type="InterPro" id="IPR029214">
    <property type="entry name" value="CFAP144"/>
</dbReference>
<protein>
    <submittedName>
        <fullName evidence="7">Protein FAM183A</fullName>
    </submittedName>
</protein>
<reference evidence="7 8" key="1">
    <citation type="journal article" date="2012" name="Genome Biol.">
        <title>Sequencing three crocodilian genomes to illuminate the evolution of archosaurs and amniotes.</title>
        <authorList>
            <person name="St John J.A."/>
            <person name="Braun E.L."/>
            <person name="Isberg S.R."/>
            <person name="Miles L.G."/>
            <person name="Chong A.Y."/>
            <person name="Gongora J."/>
            <person name="Dalzell P."/>
            <person name="Moran C."/>
            <person name="Bed'hom B."/>
            <person name="Abzhanov A."/>
            <person name="Burgess S.C."/>
            <person name="Cooksey A.M."/>
            <person name="Castoe T.A."/>
            <person name="Crawford N.G."/>
            <person name="Densmore L.D."/>
            <person name="Drew J.C."/>
            <person name="Edwards S.V."/>
            <person name="Faircloth B.C."/>
            <person name="Fujita M.K."/>
            <person name="Greenwold M.J."/>
            <person name="Hoffmann F.G."/>
            <person name="Howard J.M."/>
            <person name="Iguchi T."/>
            <person name="Janes D.E."/>
            <person name="Khan S.Y."/>
            <person name="Kohno S."/>
            <person name="de Koning A.J."/>
            <person name="Lance S.L."/>
            <person name="McCarthy F.M."/>
            <person name="McCormack J.E."/>
            <person name="Merchant M.E."/>
            <person name="Peterson D.G."/>
            <person name="Pollock D.D."/>
            <person name="Pourmand N."/>
            <person name="Raney B.J."/>
            <person name="Roessler K.A."/>
            <person name="Sanford J.R."/>
            <person name="Sawyer R.H."/>
            <person name="Schmidt C.J."/>
            <person name="Triplett E.W."/>
            <person name="Tuberville T.D."/>
            <person name="Venegas-Anaya M."/>
            <person name="Howard J.T."/>
            <person name="Jarvis E.D."/>
            <person name="Guillette L.J.Jr."/>
            <person name="Glenn T.C."/>
            <person name="Green R.E."/>
            <person name="Ray D.A."/>
        </authorList>
    </citation>
    <scope>NUCLEOTIDE SEQUENCE [LARGE SCALE GENOMIC DNA]</scope>
    <source>
        <strain evidence="7">KSC_2009_1</strain>
    </source>
</reference>
<dbReference type="PANTHER" id="PTHR33865">
    <property type="entry name" value="PROTEIN FAM183B"/>
    <property type="match status" value="1"/>
</dbReference>
<keyword evidence="8" id="KW-1185">Reference proteome</keyword>
<evidence type="ECO:0000256" key="2">
    <source>
        <dbReference type="ARBA" id="ARBA00004245"/>
    </source>
</evidence>
<dbReference type="GeneID" id="102566336"/>
<name>A0A151MJ19_ALLMI</name>
<sequence length="141" mass="16360">MALRGADKEAADAVHRDQIFRETVQKELRCQHLHTHFSLNPQRRIHTFTRKPMSWHDNVEEPVDTEFLNLIHHATLEPSKKYSEPQTESQEIGWNSTPLISVDRGDRRLCFPCRKTEITKHMEAIWSLKEQSGNMKGGSAT</sequence>
<dbReference type="GO" id="GO:0005856">
    <property type="term" value="C:cytoskeleton"/>
    <property type="evidence" value="ECO:0007669"/>
    <property type="project" value="UniProtKB-SubCell"/>
</dbReference>
<evidence type="ECO:0000256" key="5">
    <source>
        <dbReference type="ARBA" id="ARBA00023273"/>
    </source>
</evidence>
<organism evidence="7 8">
    <name type="scientific">Alligator mississippiensis</name>
    <name type="common">American alligator</name>
    <dbReference type="NCBI Taxonomy" id="8496"/>
    <lineage>
        <taxon>Eukaryota</taxon>
        <taxon>Metazoa</taxon>
        <taxon>Chordata</taxon>
        <taxon>Craniata</taxon>
        <taxon>Vertebrata</taxon>
        <taxon>Euteleostomi</taxon>
        <taxon>Archelosauria</taxon>
        <taxon>Archosauria</taxon>
        <taxon>Crocodylia</taxon>
        <taxon>Alligatoridae</taxon>
        <taxon>Alligatorinae</taxon>
        <taxon>Alligator</taxon>
    </lineage>
</organism>
<evidence type="ECO:0000256" key="4">
    <source>
        <dbReference type="ARBA" id="ARBA00023212"/>
    </source>
</evidence>
<keyword evidence="4" id="KW-0206">Cytoskeleton</keyword>
<proteinExistence type="inferred from homology"/>
<dbReference type="PANTHER" id="PTHR33865:SF3">
    <property type="entry name" value="PROTEIN FAM183B"/>
    <property type="match status" value="1"/>
</dbReference>
<comment type="subcellular location">
    <subcellularLocation>
        <location evidence="1">Cell projection</location>
        <location evidence="1">Cilium</location>
    </subcellularLocation>
    <subcellularLocation>
        <location evidence="2">Cytoplasm</location>
        <location evidence="2">Cytoskeleton</location>
    </subcellularLocation>
</comment>
<dbReference type="GO" id="GO:0097546">
    <property type="term" value="C:ciliary base"/>
    <property type="evidence" value="ECO:0007669"/>
    <property type="project" value="TreeGrafter"/>
</dbReference>
<evidence type="ECO:0000313" key="8">
    <source>
        <dbReference type="Proteomes" id="UP000050525"/>
    </source>
</evidence>
<dbReference type="EMBL" id="AKHW03006071">
    <property type="protein sequence ID" value="KYO24507.1"/>
    <property type="molecule type" value="Genomic_DNA"/>
</dbReference>
<keyword evidence="3" id="KW-0963">Cytoplasm</keyword>
<dbReference type="AlphaFoldDB" id="A0A151MJ19"/>
<evidence type="ECO:0000256" key="1">
    <source>
        <dbReference type="ARBA" id="ARBA00004138"/>
    </source>
</evidence>
<dbReference type="OrthoDB" id="446290at2759"/>
<dbReference type="eggNOG" id="ENOG502RZSS">
    <property type="taxonomic scope" value="Eukaryota"/>
</dbReference>
<dbReference type="Proteomes" id="UP000050525">
    <property type="component" value="Unassembled WGS sequence"/>
</dbReference>
<comment type="caution">
    <text evidence="7">The sequence shown here is derived from an EMBL/GenBank/DDBJ whole genome shotgun (WGS) entry which is preliminary data.</text>
</comment>
<evidence type="ECO:0000313" key="7">
    <source>
        <dbReference type="EMBL" id="KYO24507.1"/>
    </source>
</evidence>